<organism evidence="11 12">
    <name type="scientific">Peptoniphilus duerdenii ATCC BAA-1640</name>
    <dbReference type="NCBI Taxonomy" id="862517"/>
    <lineage>
        <taxon>Bacteria</taxon>
        <taxon>Bacillati</taxon>
        <taxon>Bacillota</taxon>
        <taxon>Tissierellia</taxon>
        <taxon>Tissierellales</taxon>
        <taxon>Peptoniphilaceae</taxon>
        <taxon>Peptoniphilus</taxon>
    </lineage>
</organism>
<keyword evidence="6" id="KW-0443">Lipid metabolism</keyword>
<evidence type="ECO:0000256" key="8">
    <source>
        <dbReference type="PIRSR" id="PIRSR000105-1"/>
    </source>
</evidence>
<dbReference type="AlphaFoldDB" id="E0NM15"/>
<dbReference type="Gene3D" id="1.10.1040.10">
    <property type="entry name" value="N-(1-d-carboxylethyl)-l-norvaline Dehydrogenase, domain 2"/>
    <property type="match status" value="1"/>
</dbReference>
<dbReference type="InterPro" id="IPR006176">
    <property type="entry name" value="3-OHacyl-CoA_DH_NAD-bd"/>
</dbReference>
<dbReference type="RefSeq" id="WP_008902018.1">
    <property type="nucleotide sequence ID" value="NZ_GL397071.1"/>
</dbReference>
<evidence type="ECO:0000256" key="5">
    <source>
        <dbReference type="ARBA" id="ARBA00023027"/>
    </source>
</evidence>
<dbReference type="EC" id="1.1.1.35" evidence="11"/>
<dbReference type="NCBIfam" id="NF006143">
    <property type="entry name" value="PRK08293.1"/>
    <property type="match status" value="1"/>
</dbReference>
<dbReference type="SUPFAM" id="SSF48179">
    <property type="entry name" value="6-phosphogluconate dehydrogenase C-terminal domain-like"/>
    <property type="match status" value="1"/>
</dbReference>
<evidence type="ECO:0000256" key="2">
    <source>
        <dbReference type="ARBA" id="ARBA00005086"/>
    </source>
</evidence>
<dbReference type="InterPro" id="IPR022694">
    <property type="entry name" value="3-OHacyl-CoA_DH"/>
</dbReference>
<evidence type="ECO:0000256" key="6">
    <source>
        <dbReference type="ARBA" id="ARBA00023098"/>
    </source>
</evidence>
<dbReference type="InterPro" id="IPR008927">
    <property type="entry name" value="6-PGluconate_DH-like_C_sf"/>
</dbReference>
<feature type="domain" description="3-hydroxyacyl-CoA dehydrogenase NAD binding" evidence="10">
    <location>
        <begin position="99"/>
        <end position="217"/>
    </location>
</feature>
<evidence type="ECO:0000256" key="3">
    <source>
        <dbReference type="ARBA" id="ARBA00022832"/>
    </source>
</evidence>
<dbReference type="PIRSF" id="PIRSF000105">
    <property type="entry name" value="HCDH"/>
    <property type="match status" value="1"/>
</dbReference>
<comment type="catalytic activity">
    <reaction evidence="7">
        <text>a (3S)-3-hydroxyacyl-CoA + NAD(+) = a 3-oxoacyl-CoA + NADH + H(+)</text>
        <dbReference type="Rhea" id="RHEA:22432"/>
        <dbReference type="ChEBI" id="CHEBI:15378"/>
        <dbReference type="ChEBI" id="CHEBI:57318"/>
        <dbReference type="ChEBI" id="CHEBI:57540"/>
        <dbReference type="ChEBI" id="CHEBI:57945"/>
        <dbReference type="ChEBI" id="CHEBI:90726"/>
        <dbReference type="EC" id="1.1.1.35"/>
    </reaction>
</comment>
<dbReference type="GO" id="GO:0070403">
    <property type="term" value="F:NAD+ binding"/>
    <property type="evidence" value="ECO:0007669"/>
    <property type="project" value="InterPro"/>
</dbReference>
<name>E0NM15_9FIRM</name>
<dbReference type="Pfam" id="PF00725">
    <property type="entry name" value="3HCDH"/>
    <property type="match status" value="1"/>
</dbReference>
<keyword evidence="5" id="KW-0520">NAD</keyword>
<keyword evidence="3" id="KW-0276">Fatty acid metabolism</keyword>
<keyword evidence="4 11" id="KW-0560">Oxidoreductase</keyword>
<comment type="caution">
    <text evidence="11">The sequence shown here is derived from an EMBL/GenBank/DDBJ whole genome shotgun (WGS) entry which is preliminary data.</text>
</comment>
<evidence type="ECO:0000256" key="1">
    <source>
        <dbReference type="ARBA" id="ARBA00005005"/>
    </source>
</evidence>
<dbReference type="PANTHER" id="PTHR43561:SF3">
    <property type="entry name" value="HYDROXYACYL-COENZYME A DEHYDROGENASE, MITOCHONDRIAL"/>
    <property type="match status" value="1"/>
</dbReference>
<evidence type="ECO:0000256" key="7">
    <source>
        <dbReference type="ARBA" id="ARBA00049556"/>
    </source>
</evidence>
<dbReference type="STRING" id="862517.HMPREF9225_1204"/>
<dbReference type="InterPro" id="IPR013328">
    <property type="entry name" value="6PGD_dom2"/>
</dbReference>
<dbReference type="HOGENOM" id="CLU_009834_2_0_9"/>
<dbReference type="Pfam" id="PF02737">
    <property type="entry name" value="3HCDH_N"/>
    <property type="match status" value="1"/>
</dbReference>
<comment type="pathway">
    <text evidence="2">Lipid metabolism; butanoate metabolism.</text>
</comment>
<evidence type="ECO:0000256" key="4">
    <source>
        <dbReference type="ARBA" id="ARBA00023002"/>
    </source>
</evidence>
<dbReference type="InterPro" id="IPR036291">
    <property type="entry name" value="NAD(P)-bd_dom_sf"/>
</dbReference>
<dbReference type="GO" id="GO:0006635">
    <property type="term" value="P:fatty acid beta-oxidation"/>
    <property type="evidence" value="ECO:0007669"/>
    <property type="project" value="TreeGrafter"/>
</dbReference>
<evidence type="ECO:0000259" key="10">
    <source>
        <dbReference type="Pfam" id="PF02737"/>
    </source>
</evidence>
<dbReference type="Proteomes" id="UP000003280">
    <property type="component" value="Unassembled WGS sequence"/>
</dbReference>
<dbReference type="PANTHER" id="PTHR43561">
    <property type="match status" value="1"/>
</dbReference>
<dbReference type="eggNOG" id="COG1250">
    <property type="taxonomic scope" value="Bacteria"/>
</dbReference>
<dbReference type="OrthoDB" id="9771883at2"/>
<gene>
    <name evidence="11" type="ORF">HMPREF9225_1204</name>
</gene>
<dbReference type="InterPro" id="IPR052242">
    <property type="entry name" value="Mito_3-hydroxyacyl-CoA_DH"/>
</dbReference>
<feature type="domain" description="3-hydroxyacyl-CoA dehydrogenase C-terminal" evidence="9">
    <location>
        <begin position="222"/>
        <end position="319"/>
    </location>
</feature>
<keyword evidence="12" id="KW-1185">Reference proteome</keyword>
<feature type="site" description="Important for catalytic activity" evidence="8">
    <location>
        <position position="174"/>
    </location>
</feature>
<evidence type="ECO:0000313" key="11">
    <source>
        <dbReference type="EMBL" id="EFM25070.1"/>
    </source>
</evidence>
<dbReference type="Gene3D" id="3.40.50.720">
    <property type="entry name" value="NAD(P)-binding Rossmann-like Domain"/>
    <property type="match status" value="1"/>
</dbReference>
<sequence length="321" mass="36094">MEFKKVVVLGGGVLGVQIALMNAYTGHDTTIWLRSESSIGRAEPRIAHFKEEMLKSLEESKALIKNPMGGYLYPRGLVKVWEGTTEEDINKLIKDAKINFEKNLHLELDINKALKDADIVIESMTEDPAAKIELYEKIRDILDDKTILVTNSSTLLPSQFKDHTGRPEKYMALHFANIIWKNNTAECMGHDKTSKEVYDAVVRYASEMNMIPIKLHKEQPAYVLNSLLVPLLYSAQTLWAKEVADPETIDLTWRLATGAPAGPFQIIDVVGLDTVYSIQNMKPSSKDPNSIDYKILNMIKEKIDKGEKGVAAGKGFYDYSK</sequence>
<evidence type="ECO:0000313" key="12">
    <source>
        <dbReference type="Proteomes" id="UP000003280"/>
    </source>
</evidence>
<dbReference type="InterPro" id="IPR006108">
    <property type="entry name" value="3HC_DH_C"/>
</dbReference>
<reference evidence="11 12" key="1">
    <citation type="submission" date="2010-07" db="EMBL/GenBank/DDBJ databases">
        <authorList>
            <person name="Muzny D."/>
            <person name="Qin X."/>
            <person name="Deng J."/>
            <person name="Jiang H."/>
            <person name="Liu Y."/>
            <person name="Qu J."/>
            <person name="Song X.-Z."/>
            <person name="Zhang L."/>
            <person name="Thornton R."/>
            <person name="Coyle M."/>
            <person name="Francisco L."/>
            <person name="Jackson L."/>
            <person name="Javaid M."/>
            <person name="Korchina V."/>
            <person name="Kovar C."/>
            <person name="Mata R."/>
            <person name="Mathew T."/>
            <person name="Ngo R."/>
            <person name="Nguyen L."/>
            <person name="Nguyen N."/>
            <person name="Okwuonu G."/>
            <person name="Ongeri F."/>
            <person name="Pham C."/>
            <person name="Simmons D."/>
            <person name="Wilczek-Boney K."/>
            <person name="Hale W."/>
            <person name="Jakkamsetti A."/>
            <person name="Pham P."/>
            <person name="Ruth R."/>
            <person name="San Lucas F."/>
            <person name="Warren J."/>
            <person name="Zhang J."/>
            <person name="Zhao Z."/>
            <person name="Zhou C."/>
            <person name="Zhu D."/>
            <person name="Lee S."/>
            <person name="Bess C."/>
            <person name="Blankenburg K."/>
            <person name="Forbes L."/>
            <person name="Fu Q."/>
            <person name="Gubbala S."/>
            <person name="Hirani K."/>
            <person name="Jayaseelan J.C."/>
            <person name="Lara F."/>
            <person name="Munidasa M."/>
            <person name="Palculict T."/>
            <person name="Patil S."/>
            <person name="Pu L.-L."/>
            <person name="Saada N."/>
            <person name="Tang L."/>
            <person name="Weissenberger G."/>
            <person name="Zhu Y."/>
            <person name="Hemphill L."/>
            <person name="Shang Y."/>
            <person name="Youmans B."/>
            <person name="Ayvaz T."/>
            <person name="Ross M."/>
            <person name="Santibanez J."/>
            <person name="Aqrawi P."/>
            <person name="Gross S."/>
            <person name="Joshi V."/>
            <person name="Fowler G."/>
            <person name="Nazareth L."/>
            <person name="Reid J."/>
            <person name="Worley K."/>
            <person name="Petrosino J."/>
            <person name="Highlander S."/>
            <person name="Gibbs R."/>
        </authorList>
    </citation>
    <scope>NUCLEOTIDE SEQUENCE [LARGE SCALE GENOMIC DNA]</scope>
    <source>
        <strain evidence="11 12">ATCC BAA-1640</strain>
    </source>
</reference>
<dbReference type="GO" id="GO:0003857">
    <property type="term" value="F:(3S)-3-hydroxyacyl-CoA dehydrogenase (NAD+) activity"/>
    <property type="evidence" value="ECO:0007669"/>
    <property type="project" value="UniProtKB-EC"/>
</dbReference>
<comment type="pathway">
    <text evidence="1">Lipid metabolism; fatty acid beta-oxidation.</text>
</comment>
<accession>E0NM15</accession>
<dbReference type="SUPFAM" id="SSF51735">
    <property type="entry name" value="NAD(P)-binding Rossmann-fold domains"/>
    <property type="match status" value="1"/>
</dbReference>
<protein>
    <submittedName>
        <fullName evidence="11">Putative 3-hydroxybutyryl-CoA dehydrogenase</fullName>
        <ecNumber evidence="11">1.1.1.35</ecNumber>
    </submittedName>
</protein>
<dbReference type="EMBL" id="AEEH01000044">
    <property type="protein sequence ID" value="EFM25070.1"/>
    <property type="molecule type" value="Genomic_DNA"/>
</dbReference>
<proteinExistence type="predicted"/>
<evidence type="ECO:0000259" key="9">
    <source>
        <dbReference type="Pfam" id="PF00725"/>
    </source>
</evidence>